<sequence>MLPASLNDLFIVHSLWFDCRFTPIRLALLSLLTVAGDTEEASVQPYSASHITQIPVQALSERRQPDSRSPKKQPIQLAMPLPLPSLMKSSASARLESRPSPPASPLPQKPTSTSSLESPTAPLAQALGSPPSPAPTPAPPSRPKRPSTPLFCAHPTSSHTSLRTSHASSLQTSSGHGQSSVANPSHLATSASGTSHQSTKSSQSGSGNSSERRRSTHHGSNSPPPKIFIRKARRSDIRAMASVCSEAFWNDDLFGELIHPARAKFPSDFEQYFRRRERESWWNREKEVWVAVVVKKRKGRGKDKETEVARTEEREVVIGVAEWQRIGCGVWARGRQKKRTTFAKAEEKHPETEEPKGSCENNSAGNTNYDIYMKIREDPVWYDTRLLLRPLSRVFNATSKLLSPNRAANPKMLDVLDRAHVYYGRFWEESWQDEQRRYGAGRALVAWGIERARREGNISASVVSAPGKERFYRRCGFGVSVGWITEGDGNPLRGHLRGGEVLFWDGDGDGDGGEKGIGA</sequence>
<dbReference type="Gene3D" id="3.40.630.30">
    <property type="match status" value="1"/>
</dbReference>
<name>A0A6A6NZ55_9PEZI</name>
<dbReference type="PANTHER" id="PTHR42791">
    <property type="entry name" value="GNAT FAMILY ACETYLTRANSFERASE"/>
    <property type="match status" value="1"/>
</dbReference>
<dbReference type="PANTHER" id="PTHR42791:SF16">
    <property type="entry name" value="N-ACETYLTRANSFERASE DOMAIN-CONTAINING PROTEIN"/>
    <property type="match status" value="1"/>
</dbReference>
<feature type="compositionally biased region" description="Basic and acidic residues" evidence="1">
    <location>
        <begin position="60"/>
        <end position="69"/>
    </location>
</feature>
<dbReference type="InterPro" id="IPR052523">
    <property type="entry name" value="Trichothecene_AcTrans"/>
</dbReference>
<evidence type="ECO:0000256" key="1">
    <source>
        <dbReference type="SAM" id="MobiDB-lite"/>
    </source>
</evidence>
<proteinExistence type="predicted"/>
<feature type="compositionally biased region" description="Low complexity" evidence="1">
    <location>
        <begin position="190"/>
        <end position="209"/>
    </location>
</feature>
<protein>
    <recommendedName>
        <fullName evidence="4">N-acetyltransferase domain-containing protein</fullName>
    </recommendedName>
</protein>
<keyword evidence="3" id="KW-1185">Reference proteome</keyword>
<feature type="compositionally biased region" description="Pro residues" evidence="1">
    <location>
        <begin position="99"/>
        <end position="108"/>
    </location>
</feature>
<dbReference type="InterPro" id="IPR016181">
    <property type="entry name" value="Acyl_CoA_acyltransferase"/>
</dbReference>
<evidence type="ECO:0000313" key="2">
    <source>
        <dbReference type="EMBL" id="KAF2456976.1"/>
    </source>
</evidence>
<feature type="compositionally biased region" description="Polar residues" evidence="1">
    <location>
        <begin position="155"/>
        <end position="189"/>
    </location>
</feature>
<dbReference type="SUPFAM" id="SSF55729">
    <property type="entry name" value="Acyl-CoA N-acyltransferases (Nat)"/>
    <property type="match status" value="1"/>
</dbReference>
<feature type="region of interest" description="Disordered" evidence="1">
    <location>
        <begin position="55"/>
        <end position="228"/>
    </location>
</feature>
<dbReference type="EMBL" id="MU001682">
    <property type="protein sequence ID" value="KAF2456976.1"/>
    <property type="molecule type" value="Genomic_DNA"/>
</dbReference>
<accession>A0A6A6NZ55</accession>
<dbReference type="AlphaFoldDB" id="A0A6A6NZ55"/>
<evidence type="ECO:0000313" key="3">
    <source>
        <dbReference type="Proteomes" id="UP000799766"/>
    </source>
</evidence>
<dbReference type="Proteomes" id="UP000799766">
    <property type="component" value="Unassembled WGS sequence"/>
</dbReference>
<organism evidence="2 3">
    <name type="scientific">Lineolata rhizophorae</name>
    <dbReference type="NCBI Taxonomy" id="578093"/>
    <lineage>
        <taxon>Eukaryota</taxon>
        <taxon>Fungi</taxon>
        <taxon>Dikarya</taxon>
        <taxon>Ascomycota</taxon>
        <taxon>Pezizomycotina</taxon>
        <taxon>Dothideomycetes</taxon>
        <taxon>Dothideomycetes incertae sedis</taxon>
        <taxon>Lineolatales</taxon>
        <taxon>Lineolataceae</taxon>
        <taxon>Lineolata</taxon>
    </lineage>
</organism>
<feature type="compositionally biased region" description="Polar residues" evidence="1">
    <location>
        <begin position="109"/>
        <end position="118"/>
    </location>
</feature>
<dbReference type="OrthoDB" id="2115692at2759"/>
<feature type="compositionally biased region" description="Pro residues" evidence="1">
    <location>
        <begin position="130"/>
        <end position="141"/>
    </location>
</feature>
<gene>
    <name evidence="2" type="ORF">BDY21DRAFT_305263</name>
</gene>
<feature type="region of interest" description="Disordered" evidence="1">
    <location>
        <begin position="341"/>
        <end position="363"/>
    </location>
</feature>
<reference evidence="2" key="1">
    <citation type="journal article" date="2020" name="Stud. Mycol.">
        <title>101 Dothideomycetes genomes: a test case for predicting lifestyles and emergence of pathogens.</title>
        <authorList>
            <person name="Haridas S."/>
            <person name="Albert R."/>
            <person name="Binder M."/>
            <person name="Bloem J."/>
            <person name="Labutti K."/>
            <person name="Salamov A."/>
            <person name="Andreopoulos B."/>
            <person name="Baker S."/>
            <person name="Barry K."/>
            <person name="Bills G."/>
            <person name="Bluhm B."/>
            <person name="Cannon C."/>
            <person name="Castanera R."/>
            <person name="Culley D."/>
            <person name="Daum C."/>
            <person name="Ezra D."/>
            <person name="Gonzalez J."/>
            <person name="Henrissat B."/>
            <person name="Kuo A."/>
            <person name="Liang C."/>
            <person name="Lipzen A."/>
            <person name="Lutzoni F."/>
            <person name="Magnuson J."/>
            <person name="Mondo S."/>
            <person name="Nolan M."/>
            <person name="Ohm R."/>
            <person name="Pangilinan J."/>
            <person name="Park H.-J."/>
            <person name="Ramirez L."/>
            <person name="Alfaro M."/>
            <person name="Sun H."/>
            <person name="Tritt A."/>
            <person name="Yoshinaga Y."/>
            <person name="Zwiers L.-H."/>
            <person name="Turgeon B."/>
            <person name="Goodwin S."/>
            <person name="Spatafora J."/>
            <person name="Crous P."/>
            <person name="Grigoriev I."/>
        </authorList>
    </citation>
    <scope>NUCLEOTIDE SEQUENCE</scope>
    <source>
        <strain evidence="2">ATCC 16933</strain>
    </source>
</reference>
<evidence type="ECO:0008006" key="4">
    <source>
        <dbReference type="Google" id="ProtNLM"/>
    </source>
</evidence>
<feature type="compositionally biased region" description="Basic and acidic residues" evidence="1">
    <location>
        <begin position="344"/>
        <end position="357"/>
    </location>
</feature>